<feature type="domain" description="T6SS Phospholipase effector Tle1-like catalytic" evidence="2">
    <location>
        <begin position="4"/>
        <end position="299"/>
    </location>
</feature>
<evidence type="ECO:0000259" key="2">
    <source>
        <dbReference type="Pfam" id="PF09994"/>
    </source>
</evidence>
<dbReference type="InterPro" id="IPR018712">
    <property type="entry name" value="Tle1-like_cat"/>
</dbReference>
<dbReference type="PANTHER" id="PTHR33840:SF1">
    <property type="entry name" value="TLE1 PHOSPHOLIPASE DOMAIN-CONTAINING PROTEIN"/>
    <property type="match status" value="1"/>
</dbReference>
<organism evidence="3 4">
    <name type="scientific">Hoeflea poritis</name>
    <dbReference type="NCBI Taxonomy" id="2993659"/>
    <lineage>
        <taxon>Bacteria</taxon>
        <taxon>Pseudomonadati</taxon>
        <taxon>Pseudomonadota</taxon>
        <taxon>Alphaproteobacteria</taxon>
        <taxon>Hyphomicrobiales</taxon>
        <taxon>Rhizobiaceae</taxon>
        <taxon>Hoeflea</taxon>
    </lineage>
</organism>
<feature type="region of interest" description="Disordered" evidence="1">
    <location>
        <begin position="389"/>
        <end position="408"/>
    </location>
</feature>
<gene>
    <name evidence="3" type="ORF">OOZ53_12355</name>
</gene>
<name>A0ABT4VN63_9HYPH</name>
<dbReference type="InterPro" id="IPR029058">
    <property type="entry name" value="AB_hydrolase_fold"/>
</dbReference>
<dbReference type="RefSeq" id="WP_271089869.1">
    <property type="nucleotide sequence ID" value="NZ_JAPJZH010000006.1"/>
</dbReference>
<evidence type="ECO:0000256" key="1">
    <source>
        <dbReference type="SAM" id="MobiDB-lite"/>
    </source>
</evidence>
<dbReference type="SUPFAM" id="SSF53474">
    <property type="entry name" value="alpha/beta-Hydrolases"/>
    <property type="match status" value="1"/>
</dbReference>
<keyword evidence="4" id="KW-1185">Reference proteome</keyword>
<sequence>MVGRRIVILCDGTSNEIESDRTNVLRLYGALEKDDRQLVFYDPGVGTFGAANAWSYTWRKAHEVFGLATGWGLDHNVKEAYRFLAETYDEGEKAKTRSAKKIPARPADEIYLFGFSRGAYTARVLAGFIHAVGLMRPINLNLLDYAYAAYKSVSDRTENENRDERDPTLNPFAEVRLFERILQPRRPTIRCLGLFDTVGSVIERGRGMPRLRTHAFTRTNKSVEAVRHAVAIDELRTMFQPQLWPAGGDYWGGPFKGETVKEQDVKEVWFSGVHGDVGGGYPEAASKLAKIPLDWMIAETKALGLKYKPDTVGEIVLGTNAHKDYVKPDPLAKPNESMNAVWKLLEYVPRRVKPFRPTERGAFMGWYLPQGERRIIPAGAAIHNSVFKRRGTPSDYDQPNIPDDHTVV</sequence>
<proteinExistence type="predicted"/>
<reference evidence="3" key="1">
    <citation type="submission" date="2022-11" db="EMBL/GenBank/DDBJ databases">
        <title>Hoeflea poritis sp. nov., isolated from scleractinian coral Porites lutea.</title>
        <authorList>
            <person name="Zhang G."/>
            <person name="Wei Q."/>
            <person name="Cai L."/>
        </authorList>
    </citation>
    <scope>NUCLEOTIDE SEQUENCE</scope>
    <source>
        <strain evidence="3">E7-10</strain>
    </source>
</reference>
<dbReference type="Pfam" id="PF09994">
    <property type="entry name" value="T6SS_Tle1-like_cat"/>
    <property type="match status" value="1"/>
</dbReference>
<accession>A0ABT4VN63</accession>
<dbReference type="EMBL" id="JAPJZH010000006">
    <property type="protein sequence ID" value="MDA4846148.1"/>
    <property type="molecule type" value="Genomic_DNA"/>
</dbReference>
<evidence type="ECO:0000313" key="4">
    <source>
        <dbReference type="Proteomes" id="UP001148313"/>
    </source>
</evidence>
<dbReference type="PANTHER" id="PTHR33840">
    <property type="match status" value="1"/>
</dbReference>
<comment type="caution">
    <text evidence="3">The sequence shown here is derived from an EMBL/GenBank/DDBJ whole genome shotgun (WGS) entry which is preliminary data.</text>
</comment>
<protein>
    <submittedName>
        <fullName evidence="3">DUF2235 domain-containing protein</fullName>
    </submittedName>
</protein>
<evidence type="ECO:0000313" key="3">
    <source>
        <dbReference type="EMBL" id="MDA4846148.1"/>
    </source>
</evidence>
<dbReference type="Proteomes" id="UP001148313">
    <property type="component" value="Unassembled WGS sequence"/>
</dbReference>